<protein>
    <submittedName>
        <fullName evidence="3">Uncharacterized protein</fullName>
    </submittedName>
</protein>
<gene>
    <name evidence="3" type="ORF">GYMLUDRAFT_76610</name>
</gene>
<dbReference type="OrthoDB" id="3039972at2759"/>
<reference evidence="3 4" key="1">
    <citation type="submission" date="2014-04" db="EMBL/GenBank/DDBJ databases">
        <title>Evolutionary Origins and Diversification of the Mycorrhizal Mutualists.</title>
        <authorList>
            <consortium name="DOE Joint Genome Institute"/>
            <consortium name="Mycorrhizal Genomics Consortium"/>
            <person name="Kohler A."/>
            <person name="Kuo A."/>
            <person name="Nagy L.G."/>
            <person name="Floudas D."/>
            <person name="Copeland A."/>
            <person name="Barry K.W."/>
            <person name="Cichocki N."/>
            <person name="Veneault-Fourrey C."/>
            <person name="LaButti K."/>
            <person name="Lindquist E.A."/>
            <person name="Lipzen A."/>
            <person name="Lundell T."/>
            <person name="Morin E."/>
            <person name="Murat C."/>
            <person name="Riley R."/>
            <person name="Ohm R."/>
            <person name="Sun H."/>
            <person name="Tunlid A."/>
            <person name="Henrissat B."/>
            <person name="Grigoriev I.V."/>
            <person name="Hibbett D.S."/>
            <person name="Martin F."/>
        </authorList>
    </citation>
    <scope>NUCLEOTIDE SEQUENCE [LARGE SCALE GENOMIC DNA]</scope>
    <source>
        <strain evidence="3 4">FD-317 M1</strain>
    </source>
</reference>
<feature type="transmembrane region" description="Helical" evidence="2">
    <location>
        <begin position="260"/>
        <end position="284"/>
    </location>
</feature>
<evidence type="ECO:0000256" key="1">
    <source>
        <dbReference type="SAM" id="MobiDB-lite"/>
    </source>
</evidence>
<keyword evidence="2" id="KW-1133">Transmembrane helix</keyword>
<feature type="compositionally biased region" description="Basic and acidic residues" evidence="1">
    <location>
        <begin position="332"/>
        <end position="347"/>
    </location>
</feature>
<feature type="transmembrane region" description="Helical" evidence="2">
    <location>
        <begin position="26"/>
        <end position="54"/>
    </location>
</feature>
<dbReference type="HOGENOM" id="CLU_044614_2_0_1"/>
<feature type="transmembrane region" description="Helical" evidence="2">
    <location>
        <begin position="66"/>
        <end position="92"/>
    </location>
</feature>
<accession>A0A0D0AX73</accession>
<name>A0A0D0AX73_9AGAR</name>
<feature type="transmembrane region" description="Helical" evidence="2">
    <location>
        <begin position="224"/>
        <end position="248"/>
    </location>
</feature>
<feature type="transmembrane region" description="Helical" evidence="2">
    <location>
        <begin position="147"/>
        <end position="170"/>
    </location>
</feature>
<dbReference type="EMBL" id="KN834808">
    <property type="protein sequence ID" value="KIK55210.1"/>
    <property type="molecule type" value="Genomic_DNA"/>
</dbReference>
<organism evidence="3 4">
    <name type="scientific">Collybiopsis luxurians FD-317 M1</name>
    <dbReference type="NCBI Taxonomy" id="944289"/>
    <lineage>
        <taxon>Eukaryota</taxon>
        <taxon>Fungi</taxon>
        <taxon>Dikarya</taxon>
        <taxon>Basidiomycota</taxon>
        <taxon>Agaricomycotina</taxon>
        <taxon>Agaricomycetes</taxon>
        <taxon>Agaricomycetidae</taxon>
        <taxon>Agaricales</taxon>
        <taxon>Marasmiineae</taxon>
        <taxon>Omphalotaceae</taxon>
        <taxon>Collybiopsis</taxon>
        <taxon>Collybiopsis luxurians</taxon>
    </lineage>
</organism>
<dbReference type="AlphaFoldDB" id="A0A0D0AX73"/>
<keyword evidence="2" id="KW-0472">Membrane</keyword>
<feature type="region of interest" description="Disordered" evidence="1">
    <location>
        <begin position="332"/>
        <end position="353"/>
    </location>
</feature>
<keyword evidence="4" id="KW-1185">Reference proteome</keyword>
<sequence length="353" mass="39028">MSRLLFTQVLACPADAICILADDFQLALVVTIVVPVALDLLLYGVFITLFGISIHIFKRKYKPGRLYIVAILLFFGLSTTSVVLDIFFRVAAASSGQPDLPLASFNFRQAKIENIAMALDYICVAAGVLGDIILTHRCYRLWNSRKWVIVLPVLGLLGVIAAWMGFMISRPASIAIVWTDEILVGIELVENIILTGMIAGRLWWMNKRVDQILPGGDQPGQQNLAGIILESALIVPMMLLLAIPAVAYGNQPKVNLSFLVYAYIILNPCIWTQTVAIASMLIVIRIGLGVNDPGADTPDLDIAEHDMRKEGEKKVYDQAIQPFRLKYVQYHDHRQHPDSSLPSREDNATLGSS</sequence>
<keyword evidence="2" id="KW-0812">Transmembrane</keyword>
<evidence type="ECO:0000313" key="4">
    <source>
        <dbReference type="Proteomes" id="UP000053593"/>
    </source>
</evidence>
<proteinExistence type="predicted"/>
<evidence type="ECO:0000313" key="3">
    <source>
        <dbReference type="EMBL" id="KIK55210.1"/>
    </source>
</evidence>
<evidence type="ECO:0000256" key="2">
    <source>
        <dbReference type="SAM" id="Phobius"/>
    </source>
</evidence>
<dbReference type="Proteomes" id="UP000053593">
    <property type="component" value="Unassembled WGS sequence"/>
</dbReference>
<feature type="transmembrane region" description="Helical" evidence="2">
    <location>
        <begin position="112"/>
        <end position="135"/>
    </location>
</feature>
<feature type="transmembrane region" description="Helical" evidence="2">
    <location>
        <begin position="182"/>
        <end position="204"/>
    </location>
</feature>